<reference evidence="7" key="1">
    <citation type="submission" date="2016-10" db="EMBL/GenBank/DDBJ databases">
        <authorList>
            <person name="Varghese N."/>
            <person name="Submissions S."/>
        </authorList>
    </citation>
    <scope>NUCLEOTIDE SEQUENCE [LARGE SCALE GENOMIC DNA]</scope>
    <source>
        <strain evidence="7">DSM 5918</strain>
    </source>
</reference>
<comment type="similarity">
    <text evidence="5">Belongs to the CbiD family.</text>
</comment>
<comment type="catalytic activity">
    <reaction evidence="5">
        <text>Co-precorrin-5B + S-adenosyl-L-methionine = Co-precorrin-6A + S-adenosyl-L-homocysteine</text>
        <dbReference type="Rhea" id="RHEA:26285"/>
        <dbReference type="ChEBI" id="CHEBI:57856"/>
        <dbReference type="ChEBI" id="CHEBI:59789"/>
        <dbReference type="ChEBI" id="CHEBI:60063"/>
        <dbReference type="ChEBI" id="CHEBI:60064"/>
        <dbReference type="EC" id="2.1.1.195"/>
    </reaction>
</comment>
<dbReference type="STRING" id="52560.SAMN04488082_11355"/>
<dbReference type="PANTHER" id="PTHR35863:SF1">
    <property type="entry name" value="COBALT-PRECORRIN-5B C(1)-METHYLTRANSFERASE"/>
    <property type="match status" value="1"/>
</dbReference>
<dbReference type="RefSeq" id="WP_092376216.1">
    <property type="nucleotide sequence ID" value="NZ_FORX01000013.1"/>
</dbReference>
<evidence type="ECO:0000313" key="6">
    <source>
        <dbReference type="EMBL" id="SFK07178.1"/>
    </source>
</evidence>
<dbReference type="PANTHER" id="PTHR35863">
    <property type="entry name" value="COBALT-PRECORRIN-5B C(1)-METHYLTRANSFERASE"/>
    <property type="match status" value="1"/>
</dbReference>
<evidence type="ECO:0000256" key="2">
    <source>
        <dbReference type="ARBA" id="ARBA00022603"/>
    </source>
</evidence>
<dbReference type="Proteomes" id="UP000198635">
    <property type="component" value="Unassembled WGS sequence"/>
</dbReference>
<evidence type="ECO:0000256" key="4">
    <source>
        <dbReference type="ARBA" id="ARBA00022691"/>
    </source>
</evidence>
<evidence type="ECO:0000256" key="3">
    <source>
        <dbReference type="ARBA" id="ARBA00022679"/>
    </source>
</evidence>
<dbReference type="Pfam" id="PF01888">
    <property type="entry name" value="CbiD"/>
    <property type="match status" value="1"/>
</dbReference>
<gene>
    <name evidence="5" type="primary">cbiD</name>
    <name evidence="6" type="ORF">SAMN04488082_11355</name>
</gene>
<dbReference type="EC" id="2.1.1.195" evidence="5"/>
<evidence type="ECO:0000256" key="5">
    <source>
        <dbReference type="HAMAP-Rule" id="MF_00787"/>
    </source>
</evidence>
<keyword evidence="1 5" id="KW-0169">Cobalamin biosynthesis</keyword>
<keyword evidence="3 5" id="KW-0808">Transferase</keyword>
<keyword evidence="7" id="KW-1185">Reference proteome</keyword>
<dbReference type="UniPathway" id="UPA00148">
    <property type="reaction ID" value="UER00227"/>
</dbReference>
<dbReference type="HAMAP" id="MF_00787">
    <property type="entry name" value="CbiD"/>
    <property type="match status" value="1"/>
</dbReference>
<dbReference type="OrthoDB" id="6439987at2"/>
<dbReference type="GO" id="GO:0032259">
    <property type="term" value="P:methylation"/>
    <property type="evidence" value="ECO:0007669"/>
    <property type="project" value="UniProtKB-KW"/>
</dbReference>
<dbReference type="NCBIfam" id="NF000849">
    <property type="entry name" value="PRK00075.1-1"/>
    <property type="match status" value="1"/>
</dbReference>
<proteinExistence type="inferred from homology"/>
<dbReference type="AlphaFoldDB" id="A0A1I3WI20"/>
<keyword evidence="2 5" id="KW-0489">Methyltransferase</keyword>
<dbReference type="PIRSF" id="PIRSF026782">
    <property type="entry name" value="CbiD"/>
    <property type="match status" value="1"/>
</dbReference>
<comment type="pathway">
    <text evidence="5">Cofactor biosynthesis; adenosylcobalamin biosynthesis; cob(II)yrinate a,c-diamide from sirohydrochlorin (anaerobic route): step 6/10.</text>
</comment>
<dbReference type="EMBL" id="FORX01000013">
    <property type="protein sequence ID" value="SFK07178.1"/>
    <property type="molecule type" value="Genomic_DNA"/>
</dbReference>
<dbReference type="NCBIfam" id="TIGR00312">
    <property type="entry name" value="cbiD"/>
    <property type="match status" value="1"/>
</dbReference>
<sequence length="364" mass="38848">MTLRHGFTTGTAASAAAKAAATHLLTGRALERVEVPLPIGERMSIAILESRIDGDAVMAAVVKDAGDDPDVTHRAVIRARVQRGAGSGVTLRGGSGVGVVTRPGLPVAIGMPAINPVPREQITKSVTEALDDALAPGASESIGLEVEIRVDRGEELARKTFNPRLGIIGGISILGTRGTVKPFSNAAYQATIRQCLDVMQACGVTTPCLTTGGRSERFLRQARPQTPETACVQVADFFSYSMREVGRRGFGSVLWGVFFGKLVKQAQGHRYTHARSAELDLGILASWCADCGFDQHVCREVAGANTAMQALELLSPMPRSKALFTLLTNKAADAARTFCGRDLRVDYMLFDFTGQILHQTREAA</sequence>
<dbReference type="GO" id="GO:0019251">
    <property type="term" value="P:anaerobic cobalamin biosynthetic process"/>
    <property type="evidence" value="ECO:0007669"/>
    <property type="project" value="UniProtKB-UniRule"/>
</dbReference>
<evidence type="ECO:0000256" key="1">
    <source>
        <dbReference type="ARBA" id="ARBA00022573"/>
    </source>
</evidence>
<accession>A0A1I3WI20</accession>
<dbReference type="GO" id="GO:0043780">
    <property type="term" value="F:cobalt-precorrin-5B C1-methyltransferase activity"/>
    <property type="evidence" value="ECO:0007669"/>
    <property type="project" value="RHEA"/>
</dbReference>
<dbReference type="SUPFAM" id="SSF111342">
    <property type="entry name" value="CbiD-like"/>
    <property type="match status" value="1"/>
</dbReference>
<evidence type="ECO:0000313" key="7">
    <source>
        <dbReference type="Proteomes" id="UP000198635"/>
    </source>
</evidence>
<dbReference type="InterPro" id="IPR036074">
    <property type="entry name" value="CbiD_sf"/>
</dbReference>
<comment type="function">
    <text evidence="5">Catalyzes the methylation of C-1 in cobalt-precorrin-5B to form cobalt-precorrin-6A.</text>
</comment>
<protein>
    <recommendedName>
        <fullName evidence="5">Cobalt-precorrin-5B C(1)-methyltransferase</fullName>
        <ecNumber evidence="5">2.1.1.195</ecNumber>
    </recommendedName>
    <alternativeName>
        <fullName evidence="5">Cobalt-precorrin-6A synthase</fullName>
    </alternativeName>
</protein>
<organism evidence="6 7">
    <name type="scientific">Desulfomicrobium apsheronum</name>
    <dbReference type="NCBI Taxonomy" id="52560"/>
    <lineage>
        <taxon>Bacteria</taxon>
        <taxon>Pseudomonadati</taxon>
        <taxon>Thermodesulfobacteriota</taxon>
        <taxon>Desulfovibrionia</taxon>
        <taxon>Desulfovibrionales</taxon>
        <taxon>Desulfomicrobiaceae</taxon>
        <taxon>Desulfomicrobium</taxon>
    </lineage>
</organism>
<keyword evidence="4 5" id="KW-0949">S-adenosyl-L-methionine</keyword>
<name>A0A1I3WI20_9BACT</name>
<dbReference type="Gene3D" id="3.30.2110.10">
    <property type="entry name" value="CbiD-like"/>
    <property type="match status" value="1"/>
</dbReference>
<dbReference type="InterPro" id="IPR002748">
    <property type="entry name" value="CbiD"/>
</dbReference>